<reference evidence="4 5" key="1">
    <citation type="submission" date="2020-08" db="EMBL/GenBank/DDBJ databases">
        <title>Genomic Encyclopedia of Type Strains, Phase IV (KMG-IV): sequencing the most valuable type-strain genomes for metagenomic binning, comparative biology and taxonomic classification.</title>
        <authorList>
            <person name="Goeker M."/>
        </authorList>
    </citation>
    <scope>NUCLEOTIDE SEQUENCE [LARGE SCALE GENOMIC DNA]</scope>
    <source>
        <strain evidence="4 5">DSM 11590</strain>
    </source>
</reference>
<accession>A0A7W9ZFC6</accession>
<keyword evidence="2" id="KW-0408">Iron</keyword>
<proteinExistence type="predicted"/>
<dbReference type="AlphaFoldDB" id="A0A7W9ZFC6"/>
<comment type="caution">
    <text evidence="4">The sequence shown here is derived from an EMBL/GenBank/DDBJ whole genome shotgun (WGS) entry which is preliminary data.</text>
</comment>
<keyword evidence="3" id="KW-0411">Iron-sulfur</keyword>
<protein>
    <submittedName>
        <fullName evidence="4">Formate dehydrogenase subunit gamma</fullName>
    </submittedName>
</protein>
<dbReference type="InterPro" id="IPR036249">
    <property type="entry name" value="Thioredoxin-like_sf"/>
</dbReference>
<keyword evidence="1" id="KW-0479">Metal-binding</keyword>
<dbReference type="Pfam" id="PF01257">
    <property type="entry name" value="2Fe-2S_thioredx"/>
    <property type="match status" value="1"/>
</dbReference>
<dbReference type="Gene3D" id="1.10.10.1590">
    <property type="entry name" value="NADH-quinone oxidoreductase subunit E"/>
    <property type="match status" value="1"/>
</dbReference>
<evidence type="ECO:0000256" key="3">
    <source>
        <dbReference type="ARBA" id="ARBA00023014"/>
    </source>
</evidence>
<dbReference type="CDD" id="cd03081">
    <property type="entry name" value="TRX_Fd_NuoE_FDH_gamma"/>
    <property type="match status" value="1"/>
</dbReference>
<dbReference type="NCBIfam" id="NF004638">
    <property type="entry name" value="PRK05988.1"/>
    <property type="match status" value="1"/>
</dbReference>
<dbReference type="SUPFAM" id="SSF52833">
    <property type="entry name" value="Thioredoxin-like"/>
    <property type="match status" value="1"/>
</dbReference>
<dbReference type="PANTHER" id="PTHR43342">
    <property type="entry name" value="NADH-QUINONE OXIDOREDUCTASE, E SUBUNIT"/>
    <property type="match status" value="1"/>
</dbReference>
<dbReference type="Proteomes" id="UP000544872">
    <property type="component" value="Unassembled WGS sequence"/>
</dbReference>
<dbReference type="EMBL" id="JACIIX010000002">
    <property type="protein sequence ID" value="MBB6209592.1"/>
    <property type="molecule type" value="Genomic_DNA"/>
</dbReference>
<dbReference type="GO" id="GO:0051536">
    <property type="term" value="F:iron-sulfur cluster binding"/>
    <property type="evidence" value="ECO:0007669"/>
    <property type="project" value="UniProtKB-KW"/>
</dbReference>
<dbReference type="InterPro" id="IPR041921">
    <property type="entry name" value="NuoE_N"/>
</dbReference>
<dbReference type="InterPro" id="IPR028431">
    <property type="entry name" value="NADP_DH_HndA-like"/>
</dbReference>
<organism evidence="4 5">
    <name type="scientific">Novispirillum itersonii</name>
    <name type="common">Aquaspirillum itersonii</name>
    <dbReference type="NCBI Taxonomy" id="189"/>
    <lineage>
        <taxon>Bacteria</taxon>
        <taxon>Pseudomonadati</taxon>
        <taxon>Pseudomonadota</taxon>
        <taxon>Alphaproteobacteria</taxon>
        <taxon>Rhodospirillales</taxon>
        <taxon>Novispirillaceae</taxon>
        <taxon>Novispirillum</taxon>
    </lineage>
</organism>
<evidence type="ECO:0000313" key="5">
    <source>
        <dbReference type="Proteomes" id="UP000544872"/>
    </source>
</evidence>
<gene>
    <name evidence="4" type="ORF">FHS48_000994</name>
</gene>
<evidence type="ECO:0000256" key="2">
    <source>
        <dbReference type="ARBA" id="ARBA00023004"/>
    </source>
</evidence>
<dbReference type="GO" id="GO:0046872">
    <property type="term" value="F:metal ion binding"/>
    <property type="evidence" value="ECO:0007669"/>
    <property type="project" value="UniProtKB-KW"/>
</dbReference>
<dbReference type="PANTHER" id="PTHR43342:SF2">
    <property type="entry name" value="POTENTIAL NAD-REDUCING HYDROGENASE SUBUNIT"/>
    <property type="match status" value="1"/>
</dbReference>
<dbReference type="Gene3D" id="3.40.30.10">
    <property type="entry name" value="Glutaredoxin"/>
    <property type="match status" value="1"/>
</dbReference>
<sequence length="193" mass="20238">MTDPRHSGTEAGGNAPLSASIPMAGGSSRLLDAPLAGGSSRPWDAALAQQIIDGFAGQRGALLPMLHALQGCFGCIDDAALPLLARSLNLSRADVHGVVTFYHDFRRSRPGRHILKVCRAEACQAMGADALIAHIKDHLSVDFHETTADGAFSLEAVYCLGNCALSPALILDEKLVGRVTPARFDALVAGVRS</sequence>
<name>A0A7W9ZFC6_NOVIT</name>
<keyword evidence="5" id="KW-1185">Reference proteome</keyword>
<evidence type="ECO:0000256" key="1">
    <source>
        <dbReference type="ARBA" id="ARBA00022723"/>
    </source>
</evidence>
<dbReference type="RefSeq" id="WP_416046499.1">
    <property type="nucleotide sequence ID" value="NZ_JACIIX010000002.1"/>
</dbReference>
<evidence type="ECO:0000313" key="4">
    <source>
        <dbReference type="EMBL" id="MBB6209592.1"/>
    </source>
</evidence>